<protein>
    <submittedName>
        <fullName evidence="1">Uncharacterized protein</fullName>
    </submittedName>
</protein>
<organism evidence="1 2">
    <name type="scientific">Diploptera punctata</name>
    <name type="common">Pacific beetle cockroach</name>
    <dbReference type="NCBI Taxonomy" id="6984"/>
    <lineage>
        <taxon>Eukaryota</taxon>
        <taxon>Metazoa</taxon>
        <taxon>Ecdysozoa</taxon>
        <taxon>Arthropoda</taxon>
        <taxon>Hexapoda</taxon>
        <taxon>Insecta</taxon>
        <taxon>Pterygota</taxon>
        <taxon>Neoptera</taxon>
        <taxon>Polyneoptera</taxon>
        <taxon>Dictyoptera</taxon>
        <taxon>Blattodea</taxon>
        <taxon>Blaberoidea</taxon>
        <taxon>Blaberidae</taxon>
        <taxon>Diplopterinae</taxon>
        <taxon>Diploptera</taxon>
    </lineage>
</organism>
<comment type="caution">
    <text evidence="1">The sequence shown here is derived from an EMBL/GenBank/DDBJ whole genome shotgun (WGS) entry which is preliminary data.</text>
</comment>
<dbReference type="Proteomes" id="UP001233999">
    <property type="component" value="Unassembled WGS sequence"/>
</dbReference>
<evidence type="ECO:0000313" key="2">
    <source>
        <dbReference type="Proteomes" id="UP001233999"/>
    </source>
</evidence>
<gene>
    <name evidence="1" type="ORF">L9F63_025927</name>
</gene>
<name>A0AAD7Z6A4_DIPPU</name>
<proteinExistence type="predicted"/>
<reference evidence="1" key="2">
    <citation type="submission" date="2023-05" db="EMBL/GenBank/DDBJ databases">
        <authorList>
            <person name="Fouks B."/>
        </authorList>
    </citation>
    <scope>NUCLEOTIDE SEQUENCE</scope>
    <source>
        <strain evidence="1">Stay&amp;Tobe</strain>
        <tissue evidence="1">Testes</tissue>
    </source>
</reference>
<accession>A0AAD7Z6A4</accession>
<reference evidence="1" key="1">
    <citation type="journal article" date="2023" name="IScience">
        <title>Live-bearing cockroach genome reveals convergent evolutionary mechanisms linked to viviparity in insects and beyond.</title>
        <authorList>
            <person name="Fouks B."/>
            <person name="Harrison M.C."/>
            <person name="Mikhailova A.A."/>
            <person name="Marchal E."/>
            <person name="English S."/>
            <person name="Carruthers M."/>
            <person name="Jennings E.C."/>
            <person name="Chiamaka E.L."/>
            <person name="Frigard R.A."/>
            <person name="Pippel M."/>
            <person name="Attardo G.M."/>
            <person name="Benoit J.B."/>
            <person name="Bornberg-Bauer E."/>
            <person name="Tobe S.S."/>
        </authorList>
    </citation>
    <scope>NUCLEOTIDE SEQUENCE</scope>
    <source>
        <strain evidence="1">Stay&amp;Tobe</strain>
    </source>
</reference>
<feature type="non-terminal residue" evidence="1">
    <location>
        <position position="145"/>
    </location>
</feature>
<dbReference type="AlphaFoldDB" id="A0AAD7Z6A4"/>
<keyword evidence="2" id="KW-1185">Reference proteome</keyword>
<feature type="non-terminal residue" evidence="1">
    <location>
        <position position="1"/>
    </location>
</feature>
<dbReference type="EMBL" id="JASPKZ010010317">
    <property type="protein sequence ID" value="KAJ9574427.1"/>
    <property type="molecule type" value="Genomic_DNA"/>
</dbReference>
<sequence>CDMINKFKRFKIKGILGRLQSAAICRRPLVAGECLMMPQQPPWGKRCSRLERNPERSPCALNACPSTVQLFHFPNLNLIGQVASLVVPRIWSGSGSVPILETEVFAVALCCHLSKADCGGRMSHDVATTFKFKIEKLRNTNIYQE</sequence>
<evidence type="ECO:0000313" key="1">
    <source>
        <dbReference type="EMBL" id="KAJ9574427.1"/>
    </source>
</evidence>